<dbReference type="EMBL" id="CM046389">
    <property type="protein sequence ID" value="KAI8567815.1"/>
    <property type="molecule type" value="Genomic_DNA"/>
</dbReference>
<sequence>MSSGTHPLNCKSPCFIPIDFSRSSIAHNEQICGTSNASGDALDEGQHLSRTKDDPSYINQQNESKVARIDSGKGISSRIDNEDREDQNAVSFQNGCALTKAQAVSRPMAHSVHVTGHRFAGSTLMKRQKQGSTSSNRGQSSTLATVDSEFVIPSSSMEPLNSRSTRNHSDSGPRVLDPDHPVIEVDGFSPEVRHYGSDYRDASSNGDSDDRASNLMHSSHQRGSGRYYHSILFWWKSSCFPS</sequence>
<organism evidence="1 2">
    <name type="scientific">Rhododendron molle</name>
    <name type="common">Chinese azalea</name>
    <name type="synonym">Azalea mollis</name>
    <dbReference type="NCBI Taxonomy" id="49168"/>
    <lineage>
        <taxon>Eukaryota</taxon>
        <taxon>Viridiplantae</taxon>
        <taxon>Streptophyta</taxon>
        <taxon>Embryophyta</taxon>
        <taxon>Tracheophyta</taxon>
        <taxon>Spermatophyta</taxon>
        <taxon>Magnoliopsida</taxon>
        <taxon>eudicotyledons</taxon>
        <taxon>Gunneridae</taxon>
        <taxon>Pentapetalae</taxon>
        <taxon>asterids</taxon>
        <taxon>Ericales</taxon>
        <taxon>Ericaceae</taxon>
        <taxon>Ericoideae</taxon>
        <taxon>Rhodoreae</taxon>
        <taxon>Rhododendron</taxon>
    </lineage>
</organism>
<name>A0ACC0PQ42_RHOML</name>
<keyword evidence="2" id="KW-1185">Reference proteome</keyword>
<dbReference type="Proteomes" id="UP001062846">
    <property type="component" value="Chromosome 2"/>
</dbReference>
<accession>A0ACC0PQ42</accession>
<comment type="caution">
    <text evidence="1">The sequence shown here is derived from an EMBL/GenBank/DDBJ whole genome shotgun (WGS) entry which is preliminary data.</text>
</comment>
<reference evidence="1" key="1">
    <citation type="submission" date="2022-02" db="EMBL/GenBank/DDBJ databases">
        <title>Plant Genome Project.</title>
        <authorList>
            <person name="Zhang R.-G."/>
        </authorList>
    </citation>
    <scope>NUCLEOTIDE SEQUENCE</scope>
    <source>
        <strain evidence="1">AT1</strain>
    </source>
</reference>
<protein>
    <submittedName>
        <fullName evidence="1">Uncharacterized protein</fullName>
    </submittedName>
</protein>
<gene>
    <name evidence="1" type="ORF">RHMOL_Rhmol02G0150900</name>
</gene>
<evidence type="ECO:0000313" key="1">
    <source>
        <dbReference type="EMBL" id="KAI8567815.1"/>
    </source>
</evidence>
<evidence type="ECO:0000313" key="2">
    <source>
        <dbReference type="Proteomes" id="UP001062846"/>
    </source>
</evidence>
<proteinExistence type="predicted"/>